<name>M1VBM1_9PAPI</name>
<sequence>SLQMMPMCMGRLENGRCMWEAKLFTDMHLTLYLAHEKYPLLDLYTQPPQRPPKPRWARRKDPSPSDSDVKDSSSSDRSPSPPPRKPTNTQETHWSLKSPGTVTLQVNTSSGTQVLLTVHL</sequence>
<proteinExistence type="inferred from homology"/>
<comment type="similarity">
    <text evidence="1">Belongs to the papillomaviridae E4 protein family.</text>
</comment>
<protein>
    <submittedName>
        <fullName evidence="4">Putative E4 protein</fullName>
    </submittedName>
</protein>
<feature type="region of interest" description="Disordered" evidence="3">
    <location>
        <begin position="42"/>
        <end position="105"/>
    </location>
</feature>
<evidence type="ECO:0000313" key="4">
    <source>
        <dbReference type="EMBL" id="BAM93535.1"/>
    </source>
</evidence>
<feature type="compositionally biased region" description="Basic and acidic residues" evidence="3">
    <location>
        <begin position="59"/>
        <end position="74"/>
    </location>
</feature>
<evidence type="ECO:0000256" key="3">
    <source>
        <dbReference type="SAM" id="MobiDB-lite"/>
    </source>
</evidence>
<accession>M1VBM1</accession>
<dbReference type="EMBL" id="AB745694">
    <property type="protein sequence ID" value="BAM93535.1"/>
    <property type="molecule type" value="Genomic_DNA"/>
</dbReference>
<dbReference type="InterPro" id="IPR003861">
    <property type="entry name" value="Papilloma_E4"/>
</dbReference>
<dbReference type="Proteomes" id="UP000163587">
    <property type="component" value="Segment"/>
</dbReference>
<gene>
    <name evidence="4" type="primary">E4</name>
</gene>
<evidence type="ECO:0000256" key="1">
    <source>
        <dbReference type="ARBA" id="ARBA00009551"/>
    </source>
</evidence>
<reference evidence="4 5" key="1">
    <citation type="journal article" date="2013" name="PLoS ONE">
        <title>Molecular cloning and characterisation of a novel type of human papillomavirus 160 isolated from a flat wart of an immunocompetent patient.</title>
        <authorList>
            <person name="Mitsuishi T."/>
            <person name="Ohsawa I."/>
            <person name="Kato T."/>
            <person name="Egawa N."/>
            <person name="Kiyono T."/>
        </authorList>
    </citation>
    <scope>NUCLEOTIDE SEQUENCE [LARGE SCALE GENOMIC DNA]</scope>
    <source>
        <strain evidence="4">TM</strain>
    </source>
</reference>
<evidence type="ECO:0000313" key="5">
    <source>
        <dbReference type="Proteomes" id="UP000163587"/>
    </source>
</evidence>
<dbReference type="Pfam" id="PF02711">
    <property type="entry name" value="Pap_E4"/>
    <property type="match status" value="1"/>
</dbReference>
<organism evidence="4 5">
    <name type="scientific">Human papillomavirus 160</name>
    <dbReference type="NCBI Taxonomy" id="2259332"/>
    <lineage>
        <taxon>Viruses</taxon>
        <taxon>Monodnaviria</taxon>
        <taxon>Shotokuvirae</taxon>
        <taxon>Cossaviricota</taxon>
        <taxon>Papovaviricetes</taxon>
        <taxon>Zurhausenvirales</taxon>
        <taxon>Papillomaviridae</taxon>
        <taxon>Firstpapillomavirinae</taxon>
        <taxon>Alphapapillomavirus</taxon>
        <taxon>Alphapapillomavirus 2</taxon>
    </lineage>
</organism>
<feature type="compositionally biased region" description="Polar residues" evidence="3">
    <location>
        <begin position="87"/>
        <end position="105"/>
    </location>
</feature>
<feature type="non-terminal residue" evidence="4">
    <location>
        <position position="1"/>
    </location>
</feature>
<keyword evidence="2" id="KW-0244">Early protein</keyword>
<evidence type="ECO:0000256" key="2">
    <source>
        <dbReference type="ARBA" id="ARBA00022518"/>
    </source>
</evidence>